<keyword evidence="3" id="KW-0378">Hydrolase</keyword>
<keyword evidence="6" id="KW-0732">Signal</keyword>
<feature type="signal peptide" evidence="6">
    <location>
        <begin position="1"/>
        <end position="20"/>
    </location>
</feature>
<dbReference type="Pfam" id="PF01451">
    <property type="entry name" value="LMWPc"/>
    <property type="match status" value="1"/>
</dbReference>
<evidence type="ECO:0000256" key="1">
    <source>
        <dbReference type="ARBA" id="ARBA00011063"/>
    </source>
</evidence>
<dbReference type="Gene3D" id="3.40.50.2300">
    <property type="match status" value="1"/>
</dbReference>
<gene>
    <name evidence="8" type="ORF">BWK72_11055</name>
</gene>
<evidence type="ECO:0000256" key="4">
    <source>
        <dbReference type="ARBA" id="ARBA00022912"/>
    </source>
</evidence>
<organism evidence="8 9">
    <name type="scientific">Rhodoferax ferrireducens</name>
    <dbReference type="NCBI Taxonomy" id="192843"/>
    <lineage>
        <taxon>Bacteria</taxon>
        <taxon>Pseudomonadati</taxon>
        <taxon>Pseudomonadota</taxon>
        <taxon>Betaproteobacteria</taxon>
        <taxon>Burkholderiales</taxon>
        <taxon>Comamonadaceae</taxon>
        <taxon>Rhodoferax</taxon>
    </lineage>
</organism>
<dbReference type="SMART" id="SM00226">
    <property type="entry name" value="LMWPc"/>
    <property type="match status" value="1"/>
</dbReference>
<reference evidence="8 9" key="1">
    <citation type="submission" date="2017-01" db="EMBL/GenBank/DDBJ databases">
        <title>Novel large sulfur bacteria in the metagenomes of groundwater-fed chemosynthetic microbial mats in the Lake Huron basin.</title>
        <authorList>
            <person name="Sharrar A.M."/>
            <person name="Flood B.E."/>
            <person name="Bailey J.V."/>
            <person name="Jones D.S."/>
            <person name="Biddanda B."/>
            <person name="Ruberg S.A."/>
            <person name="Marcus D.N."/>
            <person name="Dick G.J."/>
        </authorList>
    </citation>
    <scope>NUCLEOTIDE SEQUENCE [LARGE SCALE GENOMIC DNA]</scope>
    <source>
        <strain evidence="8">A7</strain>
    </source>
</reference>
<dbReference type="EMBL" id="MTEI01000006">
    <property type="protein sequence ID" value="OQW87843.1"/>
    <property type="molecule type" value="Genomic_DNA"/>
</dbReference>
<feature type="active site" description="Proton donor" evidence="5">
    <location>
        <position position="125"/>
    </location>
</feature>
<dbReference type="InterPro" id="IPR017867">
    <property type="entry name" value="Tyr_phospatase_low_mol_wt"/>
</dbReference>
<evidence type="ECO:0000259" key="7">
    <source>
        <dbReference type="SMART" id="SM00226"/>
    </source>
</evidence>
<feature type="active site" description="Nucleophile" evidence="5">
    <location>
        <position position="8"/>
    </location>
</feature>
<accession>A0A1W9KTS3</accession>
<dbReference type="PANTHER" id="PTHR11717:SF7">
    <property type="entry name" value="LOW MOLECULAR WEIGHT PHOSPHOTYROSINE PROTEIN PHOSPHATASE"/>
    <property type="match status" value="1"/>
</dbReference>
<dbReference type="PANTHER" id="PTHR11717">
    <property type="entry name" value="LOW MOLECULAR WEIGHT PROTEIN TYROSINE PHOSPHATASE"/>
    <property type="match status" value="1"/>
</dbReference>
<evidence type="ECO:0000313" key="8">
    <source>
        <dbReference type="EMBL" id="OQW87843.1"/>
    </source>
</evidence>
<feature type="domain" description="Phosphotyrosine protein phosphatase I" evidence="7">
    <location>
        <begin position="2"/>
        <end position="151"/>
    </location>
</feature>
<feature type="active site" evidence="5">
    <location>
        <position position="14"/>
    </location>
</feature>
<dbReference type="InterPro" id="IPR023485">
    <property type="entry name" value="Ptyr_pPase"/>
</dbReference>
<dbReference type="SUPFAM" id="SSF52788">
    <property type="entry name" value="Phosphotyrosine protein phosphatases I"/>
    <property type="match status" value="1"/>
</dbReference>
<dbReference type="InterPro" id="IPR050438">
    <property type="entry name" value="LMW_PTPase"/>
</dbReference>
<protein>
    <recommendedName>
        <fullName evidence="2">protein-tyrosine-phosphatase</fullName>
        <ecNumber evidence="2">3.1.3.48</ecNumber>
    </recommendedName>
</protein>
<evidence type="ECO:0000256" key="5">
    <source>
        <dbReference type="PIRSR" id="PIRSR617867-1"/>
    </source>
</evidence>
<proteinExistence type="inferred from homology"/>
<dbReference type="PRINTS" id="PR00719">
    <property type="entry name" value="LMWPTPASE"/>
</dbReference>
<dbReference type="Proteomes" id="UP000192505">
    <property type="component" value="Unassembled WGS sequence"/>
</dbReference>
<dbReference type="EC" id="3.1.3.48" evidence="2"/>
<feature type="chain" id="PRO_5012913393" description="protein-tyrosine-phosphatase" evidence="6">
    <location>
        <begin position="21"/>
        <end position="158"/>
    </location>
</feature>
<dbReference type="GO" id="GO:0004725">
    <property type="term" value="F:protein tyrosine phosphatase activity"/>
    <property type="evidence" value="ECO:0007669"/>
    <property type="project" value="UniProtKB-EC"/>
</dbReference>
<keyword evidence="4" id="KW-0904">Protein phosphatase</keyword>
<dbReference type="CDD" id="cd16343">
    <property type="entry name" value="LMWPTP"/>
    <property type="match status" value="1"/>
</dbReference>
<evidence type="ECO:0000256" key="3">
    <source>
        <dbReference type="ARBA" id="ARBA00022801"/>
    </source>
</evidence>
<sequence length="158" mass="17179">MTQVLLVCMANVCRSPMACAVAQHLARSQGCAADWKFESAGTHAQQGGKRMDARAQATLLKRRYAAVKTRSRQVTAQDFERFDLMLAMDEANLAALKRLAPPATQGKLRLLLSFAPDLGVAEVPDPYYGDLAGFERALDLIEAGVKGLLASNVSWRAQ</sequence>
<evidence type="ECO:0000256" key="6">
    <source>
        <dbReference type="SAM" id="SignalP"/>
    </source>
</evidence>
<comment type="similarity">
    <text evidence="1">Belongs to the low molecular weight phosphotyrosine protein phosphatase family.</text>
</comment>
<dbReference type="InterPro" id="IPR036196">
    <property type="entry name" value="Ptyr_pPase_sf"/>
</dbReference>
<evidence type="ECO:0000313" key="9">
    <source>
        <dbReference type="Proteomes" id="UP000192505"/>
    </source>
</evidence>
<dbReference type="AlphaFoldDB" id="A0A1W9KTS3"/>
<comment type="caution">
    <text evidence="8">The sequence shown here is derived from an EMBL/GenBank/DDBJ whole genome shotgun (WGS) entry which is preliminary data.</text>
</comment>
<name>A0A1W9KTS3_9BURK</name>
<evidence type="ECO:0000256" key="2">
    <source>
        <dbReference type="ARBA" id="ARBA00013064"/>
    </source>
</evidence>